<organism evidence="6">
    <name type="scientific">Clostridium botulinum (strain Eklund 17B / Type B)</name>
    <dbReference type="NCBI Taxonomy" id="935198"/>
    <lineage>
        <taxon>Bacteria</taxon>
        <taxon>Bacillati</taxon>
        <taxon>Bacillota</taxon>
        <taxon>Clostridia</taxon>
        <taxon>Eubacteriales</taxon>
        <taxon>Clostridiaceae</taxon>
        <taxon>Clostridium</taxon>
    </lineage>
</organism>
<evidence type="ECO:0000256" key="4">
    <source>
        <dbReference type="ARBA" id="ARBA00023163"/>
    </source>
</evidence>
<dbReference type="SUPFAM" id="SSF89082">
    <property type="entry name" value="Antibiotic binding domain of TipA-like multidrug resistance regulators"/>
    <property type="match status" value="1"/>
</dbReference>
<proteinExistence type="predicted"/>
<evidence type="ECO:0000256" key="3">
    <source>
        <dbReference type="ARBA" id="ARBA00023159"/>
    </source>
</evidence>
<gene>
    <name evidence="6" type="primary">tipA</name>
    <name evidence="6" type="ordered locus">CLL_A1857</name>
</gene>
<dbReference type="EMBL" id="CP001056">
    <property type="protein sequence ID" value="ACD22527.1"/>
    <property type="molecule type" value="Genomic_DNA"/>
</dbReference>
<dbReference type="InterPro" id="IPR009061">
    <property type="entry name" value="DNA-bd_dom_put_sf"/>
</dbReference>
<accession>U4P8W6</accession>
<dbReference type="PANTHER" id="PTHR30204:SF90">
    <property type="entry name" value="HTH-TYPE TRANSCRIPTIONAL ACTIVATOR MTA"/>
    <property type="match status" value="1"/>
</dbReference>
<dbReference type="SUPFAM" id="SSF46955">
    <property type="entry name" value="Putative DNA-binding domain"/>
    <property type="match status" value="1"/>
</dbReference>
<dbReference type="PANTHER" id="PTHR30204">
    <property type="entry name" value="REDOX-CYCLING DRUG-SENSING TRANSCRIPTIONAL ACTIVATOR SOXR"/>
    <property type="match status" value="1"/>
</dbReference>
<protein>
    <submittedName>
        <fullName evidence="6">Transcriptional activator TipA</fullName>
    </submittedName>
</protein>
<dbReference type="Gene3D" id="1.10.1660.10">
    <property type="match status" value="1"/>
</dbReference>
<dbReference type="KEGG" id="cbk:CLL_A1857"/>
<dbReference type="Gene3D" id="1.10.490.50">
    <property type="entry name" value="Antibiotic binding domain of TipA-like multidrug resistance regulators"/>
    <property type="match status" value="1"/>
</dbReference>
<accession>B2TMQ3</accession>
<dbReference type="Pfam" id="PF13411">
    <property type="entry name" value="MerR_1"/>
    <property type="match status" value="1"/>
</dbReference>
<evidence type="ECO:0000313" key="6">
    <source>
        <dbReference type="EMBL" id="ACD22527.1"/>
    </source>
</evidence>
<dbReference type="Pfam" id="PF07739">
    <property type="entry name" value="TipAS"/>
    <property type="match status" value="1"/>
</dbReference>
<dbReference type="InterPro" id="IPR047057">
    <property type="entry name" value="MerR_fam"/>
</dbReference>
<dbReference type="PATRIC" id="fig|935198.13.peg.1804"/>
<dbReference type="AlphaFoldDB" id="B2TMQ3"/>
<dbReference type="HOGENOM" id="CLU_060077_0_3_9"/>
<dbReference type="InterPro" id="IPR012925">
    <property type="entry name" value="TipAS_dom"/>
</dbReference>
<keyword evidence="2" id="KW-0238">DNA-binding</keyword>
<keyword evidence="4" id="KW-0804">Transcription</keyword>
<reference evidence="6" key="2">
    <citation type="submission" date="2009-08" db="EMBL/GenBank/DDBJ databases">
        <authorList>
            <person name="Shrivastava S."/>
            <person name="Brinkac L.M."/>
            <person name="Dodson R.J."/>
            <person name="Harkins D.M."/>
            <person name="Durkin A.S."/>
            <person name="Sutton G."/>
        </authorList>
    </citation>
    <scope>NUCLEOTIDE SEQUENCE</scope>
    <source>
        <strain evidence="6">Eklund 17B</strain>
    </source>
</reference>
<dbReference type="PROSITE" id="PS50937">
    <property type="entry name" value="HTH_MERR_2"/>
    <property type="match status" value="1"/>
</dbReference>
<dbReference type="GO" id="GO:0003677">
    <property type="term" value="F:DNA binding"/>
    <property type="evidence" value="ECO:0007669"/>
    <property type="project" value="UniProtKB-KW"/>
</dbReference>
<dbReference type="GO" id="GO:0003700">
    <property type="term" value="F:DNA-binding transcription factor activity"/>
    <property type="evidence" value="ECO:0007669"/>
    <property type="project" value="InterPro"/>
</dbReference>
<feature type="domain" description="HTH merR-type" evidence="5">
    <location>
        <begin position="1"/>
        <end position="71"/>
    </location>
</feature>
<sequence length="251" mass="29867">MDYTIKELSKIAGVSSRTLRYYDEIDLLKPCRVNSSGYRIYSGNEVDLLQQILFYRELDLPLNKIKEIISKDNFDYKKALYEHKENIIRKQQRFKIILENIEKTIETIEGEQIMKDEEKFIGFKEELVKENDKKYGKELRKKYGEEVIEKSNENLLKLSKEEFYEVEKIGKEINEKLNEALKIGDSTSEIAMEVVRLHKKWLSYYGNYSKEAHIELGEMYVYDERFNKFYTENVGCGAAEFLKDAIIEFYK</sequence>
<evidence type="ECO:0000256" key="2">
    <source>
        <dbReference type="ARBA" id="ARBA00023125"/>
    </source>
</evidence>
<evidence type="ECO:0000259" key="5">
    <source>
        <dbReference type="PROSITE" id="PS50937"/>
    </source>
</evidence>
<keyword evidence="1" id="KW-0805">Transcription regulation</keyword>
<evidence type="ECO:0000256" key="1">
    <source>
        <dbReference type="ARBA" id="ARBA00023015"/>
    </source>
</evidence>
<dbReference type="CDD" id="cd01106">
    <property type="entry name" value="HTH_TipAL-Mta"/>
    <property type="match status" value="1"/>
</dbReference>
<name>B2TMQ3_CLOBB</name>
<dbReference type="InterPro" id="IPR000551">
    <property type="entry name" value="MerR-type_HTH_dom"/>
</dbReference>
<dbReference type="InterPro" id="IPR036244">
    <property type="entry name" value="TipA-like_antibiotic-bd"/>
</dbReference>
<dbReference type="SMART" id="SM00422">
    <property type="entry name" value="HTH_MERR"/>
    <property type="match status" value="1"/>
</dbReference>
<reference evidence="6" key="1">
    <citation type="submission" date="2009-06" db="EMBL/GenBank/DDBJ databases">
        <authorList>
            <consortium name="US DOE Joint Genome Institute (JGI-PGF)"/>
            <person name="Lucas S."/>
            <person name="Copeland A."/>
            <person name="Lapidus A."/>
            <person name="Glavina del Rio T."/>
            <person name="Dalin E."/>
            <person name="Tice H."/>
            <person name="Bruce D."/>
            <person name="Goodwin L."/>
            <person name="Pitluck S."/>
            <person name="Kyrpides N."/>
            <person name="Mavromatis K."/>
            <person name="Ivanova N."/>
            <person name="Saunders E."/>
            <person name="Brettin T."/>
            <person name="Detter J.C."/>
            <person name="Han C."/>
            <person name="Larimer F."/>
            <person name="Land M."/>
            <person name="Hauser L."/>
            <person name="Markowitz V."/>
            <person name="Cheng J.-F."/>
            <person name="Hugenholtz P."/>
            <person name="Woyke T."/>
            <person name="Wu D."/>
            <person name="Gronow S."/>
            <person name="Klenk H.-P."/>
            <person name="Eisen J.A."/>
        </authorList>
    </citation>
    <scope>NUCLEOTIDE SEQUENCE</scope>
    <source>
        <strain evidence="6">Eklund 17B</strain>
    </source>
</reference>
<keyword evidence="3" id="KW-0010">Activator</keyword>